<dbReference type="Pfam" id="PF02321">
    <property type="entry name" value="OEP"/>
    <property type="match status" value="1"/>
</dbReference>
<evidence type="ECO:0000313" key="4">
    <source>
        <dbReference type="Proteomes" id="UP000020595"/>
    </source>
</evidence>
<comment type="caution">
    <text evidence="3">The sequence shown here is derived from an EMBL/GenBank/DDBJ whole genome shotgun (WGS) entry which is preliminary data.</text>
</comment>
<dbReference type="GO" id="GO:0015562">
    <property type="term" value="F:efflux transmembrane transporter activity"/>
    <property type="evidence" value="ECO:0007669"/>
    <property type="project" value="InterPro"/>
</dbReference>
<sequence>MSKKYQIFLTCGFVATAANVFAETNYAELQKQVIANDAVLNSLQQSEQAYEINQKFAGRLINPTFNMELDNLGNSKLKDLDGPTTLLGLSQEIPLSNKLSLRKQIASFQGDRNQFEIAKRQAELKADLRICMANWYVATQRAEIYSSESKLNARQANVLSERLKYGRVIPSDAQLSIALSSESKLRHQNEVKKIQFQKNLCSKFTSNLPSSALEVPLSFNFTDKISLSEQEATLSSKLKKAQFELARKEAIPDITLGVGVRNYQETNDKVFQVSTSIPLNIFSRNKGNIAIAQAEHTKAETQSVLVNRNSKIELENKAIEVSNLIDAIKQYDQTVLPATNESLRIAEMGYQAGKNSLLEFNNIKQIWLDKHLARFDMWLALQTEIADVERNYITHLDQE</sequence>
<gene>
    <name evidence="3" type="ORF">J512_2048</name>
</gene>
<dbReference type="PANTHER" id="PTHR30203:SF24">
    <property type="entry name" value="BLR4935 PROTEIN"/>
    <property type="match status" value="1"/>
</dbReference>
<evidence type="ECO:0000313" key="3">
    <source>
        <dbReference type="EMBL" id="EXB05610.1"/>
    </source>
</evidence>
<feature type="chain" id="PRO_5001446158" evidence="2">
    <location>
        <begin position="23"/>
        <end position="399"/>
    </location>
</feature>
<proteinExistence type="inferred from homology"/>
<dbReference type="EMBL" id="JEWH01000023">
    <property type="protein sequence ID" value="EXB05610.1"/>
    <property type="molecule type" value="Genomic_DNA"/>
</dbReference>
<reference evidence="3 4" key="1">
    <citation type="submission" date="2014-02" db="EMBL/GenBank/DDBJ databases">
        <title>Comparative genomics and transcriptomics to identify genetic mechanisms underlying the emergence of carbapenem resistant Acinetobacter baumannii (CRAb).</title>
        <authorList>
            <person name="Harris A.D."/>
            <person name="Johnson K.J."/>
            <person name="George J."/>
            <person name="Shefchek K."/>
            <person name="Daugherty S.C."/>
            <person name="Parankush S."/>
            <person name="Sadzewicz L."/>
            <person name="Tallon L."/>
            <person name="Sengamalay N."/>
            <person name="Hazen T.H."/>
            <person name="Rasko D.A."/>
        </authorList>
    </citation>
    <scope>NUCLEOTIDE SEQUENCE [LARGE SCALE GENOMIC DNA]</scope>
    <source>
        <strain evidence="3 4">1295743</strain>
    </source>
</reference>
<dbReference type="Proteomes" id="UP000020595">
    <property type="component" value="Unassembled WGS sequence"/>
</dbReference>
<evidence type="ECO:0000256" key="2">
    <source>
        <dbReference type="SAM" id="SignalP"/>
    </source>
</evidence>
<comment type="similarity">
    <text evidence="1">Belongs to the outer membrane factor (OMF) (TC 1.B.17) family.</text>
</comment>
<dbReference type="PANTHER" id="PTHR30203">
    <property type="entry name" value="OUTER MEMBRANE CATION EFFLUX PROTEIN"/>
    <property type="match status" value="1"/>
</dbReference>
<dbReference type="InterPro" id="IPR003423">
    <property type="entry name" value="OMP_efflux"/>
</dbReference>
<feature type="signal peptide" evidence="2">
    <location>
        <begin position="1"/>
        <end position="22"/>
    </location>
</feature>
<keyword evidence="2" id="KW-0732">Signal</keyword>
<evidence type="ECO:0000256" key="1">
    <source>
        <dbReference type="ARBA" id="ARBA00007613"/>
    </source>
</evidence>
<dbReference type="SUPFAM" id="SSF56954">
    <property type="entry name" value="Outer membrane efflux proteins (OEP)"/>
    <property type="match status" value="1"/>
</dbReference>
<dbReference type="InterPro" id="IPR010131">
    <property type="entry name" value="MdtP/NodT-like"/>
</dbReference>
<name>A0A009HRN5_ACIB9</name>
<dbReference type="GeneID" id="92797427"/>
<protein>
    <submittedName>
        <fullName evidence="3">Outer membrane efflux family protein</fullName>
    </submittedName>
</protein>
<accession>A0A009HRN5</accession>
<organism evidence="3 4">
    <name type="scientific">Acinetobacter baumannii (strain 1295743)</name>
    <dbReference type="NCBI Taxonomy" id="1310613"/>
    <lineage>
        <taxon>Bacteria</taxon>
        <taxon>Pseudomonadati</taxon>
        <taxon>Pseudomonadota</taxon>
        <taxon>Gammaproteobacteria</taxon>
        <taxon>Moraxellales</taxon>
        <taxon>Moraxellaceae</taxon>
        <taxon>Acinetobacter</taxon>
        <taxon>Acinetobacter calcoaceticus/baumannii complex</taxon>
    </lineage>
</organism>
<dbReference type="RefSeq" id="WP_000039774.1">
    <property type="nucleotide sequence ID" value="NZ_JEWH01000023.1"/>
</dbReference>
<dbReference type="PATRIC" id="fig|1310613.3.peg.1965"/>
<dbReference type="AlphaFoldDB" id="A0A009HRN5"/>
<dbReference type="Gene3D" id="1.20.1600.10">
    <property type="entry name" value="Outer membrane efflux proteins (OEP)"/>
    <property type="match status" value="1"/>
</dbReference>